<dbReference type="InterPro" id="IPR056632">
    <property type="entry name" value="DUF7730"/>
</dbReference>
<organism evidence="2 3">
    <name type="scientific">Purpureocillium lavendulum</name>
    <dbReference type="NCBI Taxonomy" id="1247861"/>
    <lineage>
        <taxon>Eukaryota</taxon>
        <taxon>Fungi</taxon>
        <taxon>Dikarya</taxon>
        <taxon>Ascomycota</taxon>
        <taxon>Pezizomycotina</taxon>
        <taxon>Sordariomycetes</taxon>
        <taxon>Hypocreomycetidae</taxon>
        <taxon>Hypocreales</taxon>
        <taxon>Ophiocordycipitaceae</taxon>
        <taxon>Purpureocillium</taxon>
    </lineage>
</organism>
<evidence type="ECO:0000313" key="2">
    <source>
        <dbReference type="EMBL" id="KAJ6444619.1"/>
    </source>
</evidence>
<comment type="caution">
    <text evidence="2">The sequence shown here is derived from an EMBL/GenBank/DDBJ whole genome shotgun (WGS) entry which is preliminary data.</text>
</comment>
<keyword evidence="3" id="KW-1185">Reference proteome</keyword>
<dbReference type="AlphaFoldDB" id="A0AB34G0E9"/>
<accession>A0AB34G0E9</accession>
<name>A0AB34G0E9_9HYPO</name>
<proteinExistence type="predicted"/>
<dbReference type="EMBL" id="JAQHRD010000002">
    <property type="protein sequence ID" value="KAJ6444619.1"/>
    <property type="molecule type" value="Genomic_DNA"/>
</dbReference>
<evidence type="ECO:0000259" key="1">
    <source>
        <dbReference type="Pfam" id="PF24864"/>
    </source>
</evidence>
<evidence type="ECO:0000313" key="3">
    <source>
        <dbReference type="Proteomes" id="UP001163105"/>
    </source>
</evidence>
<dbReference type="Pfam" id="PF24864">
    <property type="entry name" value="DUF7730"/>
    <property type="match status" value="1"/>
</dbReference>
<feature type="domain" description="DUF7730" evidence="1">
    <location>
        <begin position="99"/>
        <end position="235"/>
    </location>
</feature>
<sequence>MAWTIVPNMDEDSDKPDIIQICPWFLDYAMKQDIQFQGQFKAGRTASMIVNLELDKLATWLKYTPIDLFQLFDKVMIHELSHTRRGGETVDAGGFDGYDILYRETLFDFTCAKGALANLSKRLPAAHLASISRVNLSWILSHPLYFEGLKNGKNEVLWVATWEALAAMEGLEWLRVEVEIKMFYPREAEEYTEREYTLWELIKKVTRPSHFELILPFPAAESTREETLPCTIIRRIAPRNEE</sequence>
<protein>
    <submittedName>
        <fullName evidence="2">Spo7-like protein</fullName>
    </submittedName>
</protein>
<gene>
    <name evidence="2" type="ORF">O9K51_03015</name>
</gene>
<reference evidence="2" key="1">
    <citation type="submission" date="2023-01" db="EMBL/GenBank/DDBJ databases">
        <title>The growth and conidiation of Purpureocillium lavendulum are regulated by nitrogen source and histone H3K14 acetylation.</title>
        <authorList>
            <person name="Tang P."/>
            <person name="Han J."/>
            <person name="Zhang C."/>
            <person name="Tang P."/>
            <person name="Qi F."/>
            <person name="Zhang K."/>
            <person name="Liang L."/>
        </authorList>
    </citation>
    <scope>NUCLEOTIDE SEQUENCE</scope>
    <source>
        <strain evidence="2">YMF1.00683</strain>
    </source>
</reference>
<dbReference type="Proteomes" id="UP001163105">
    <property type="component" value="Unassembled WGS sequence"/>
</dbReference>